<dbReference type="Proteomes" id="UP000247163">
    <property type="component" value="Genome"/>
</dbReference>
<keyword evidence="2" id="KW-1185">Reference proteome</keyword>
<evidence type="ECO:0000313" key="2">
    <source>
        <dbReference type="Proteomes" id="UP000247163"/>
    </source>
</evidence>
<evidence type="ECO:0000313" key="1">
    <source>
        <dbReference type="EMBL" id="AWD91290.1"/>
    </source>
</evidence>
<protein>
    <submittedName>
        <fullName evidence="1">Uncharacterized protein</fullName>
    </submittedName>
</protein>
<reference evidence="1 2" key="1">
    <citation type="submission" date="2018-03" db="EMBL/GenBank/DDBJ databases">
        <title>Complete genome sequence analysis of Enterobacteria phage IME338.</title>
        <authorList>
            <person name="Li P."/>
            <person name="Wang J."/>
            <person name="Tong Y."/>
        </authorList>
    </citation>
    <scope>NUCLEOTIDE SEQUENCE [LARGE SCALE GENOMIC DNA]</scope>
</reference>
<name>A0A2S1GPI1_9CAUD</name>
<sequence>MKFKEFQSKTPCKIDFVCGVASFFMGYMDWANCAKPYSANRSIERRIAKPYLNEELREVDLRSRVTGVLFNGEVINIDSHARVENWKNGKLGAPKNGLVYVTLFAVNSQEEVDFLYDQENSLDSRATNGDQVTTAILRSGYKPQTAFTKKFTGAGVWALLGLRGCLDEAFVLYQEELKLIDALGIDKDEMDKYKEKTVNGIKQKCELRKKYSAPIMAAMLKSFKENPEKATKFWLDYRDDDESVSSFLDAMKTQYDQNGGVFQGYVMSQADVAFRAYKD</sequence>
<accession>A0A2S1GPI1</accession>
<dbReference type="EMBL" id="MH051914">
    <property type="protein sequence ID" value="AWD91290.1"/>
    <property type="molecule type" value="Genomic_DNA"/>
</dbReference>
<proteinExistence type="predicted"/>
<organism evidence="1 2">
    <name type="scientific">Enterobacteria phage vB_EcoM_IME338</name>
    <dbReference type="NCBI Taxonomy" id="2163888"/>
    <lineage>
        <taxon>Viruses</taxon>
        <taxon>Duplodnaviria</taxon>
        <taxon>Heunggongvirae</taxon>
        <taxon>Uroviricota</taxon>
        <taxon>Caudoviricetes</taxon>
        <taxon>Andersonviridae</taxon>
        <taxon>Ounavirinae</taxon>
        <taxon>Felixounavirus</taxon>
        <taxon>Felixounavirus IME338</taxon>
    </lineage>
</organism>